<sequence length="218" mass="24702">MKKKLLLILFIVFLLTACASKQQEHSSGEHSSQVEDESGTEEKTPTEKEKDDGDLYDIELNHETNALELKKEGTKTIVLADNQPSEPINSPNGEYAVYLAPFEWEEISDLFLVNLKDGSQKKLVEGNSESKPKKVIWEDDKHVLVIIGYPYGTVSVGGNIYRVDIETGEKEALTNYKDDIQITDFQIEDGTLHYSGIQYIDEGMNEYKDYTNQISLEE</sequence>
<evidence type="ECO:0000256" key="1">
    <source>
        <dbReference type="SAM" id="MobiDB-lite"/>
    </source>
</evidence>
<accession>A0ABT2WD24</accession>
<feature type="region of interest" description="Disordered" evidence="1">
    <location>
        <begin position="24"/>
        <end position="53"/>
    </location>
</feature>
<dbReference type="Gene3D" id="2.40.128.660">
    <property type="entry name" value="Uncharacterised protein PF15525, DUF4652"/>
    <property type="match status" value="1"/>
</dbReference>
<gene>
    <name evidence="3" type="ORF">OEV82_02715</name>
</gene>
<name>A0ABT2WD24_9BACI</name>
<keyword evidence="2" id="KW-0732">Signal</keyword>
<dbReference type="PROSITE" id="PS51257">
    <property type="entry name" value="PROKAR_LIPOPROTEIN"/>
    <property type="match status" value="1"/>
</dbReference>
<reference evidence="3 4" key="1">
    <citation type="submission" date="2022-10" db="EMBL/GenBank/DDBJ databases">
        <title>Description of Fervidibacillus gen. nov. in the family Fervidibacillaceae fam. nov. with two species, Fervidibacillus albus sp. nov., and Fervidibacillus halotolerans sp. nov., isolated from tidal flat sediments.</title>
        <authorList>
            <person name="Kwon K.K."/>
            <person name="Yang S.-H."/>
        </authorList>
    </citation>
    <scope>NUCLEOTIDE SEQUENCE [LARGE SCALE GENOMIC DNA]</scope>
    <source>
        <strain evidence="3 4">DSM 23332</strain>
    </source>
</reference>
<comment type="caution">
    <text evidence="3">The sequence shown here is derived from an EMBL/GenBank/DDBJ whole genome shotgun (WGS) entry which is preliminary data.</text>
</comment>
<evidence type="ECO:0000313" key="4">
    <source>
        <dbReference type="Proteomes" id="UP001208656"/>
    </source>
</evidence>
<feature type="signal peptide" evidence="2">
    <location>
        <begin position="1"/>
        <end position="19"/>
    </location>
</feature>
<feature type="chain" id="PRO_5047175830" evidence="2">
    <location>
        <begin position="20"/>
        <end position="218"/>
    </location>
</feature>
<protein>
    <submittedName>
        <fullName evidence="3">DUF4652 domain-containing protein</fullName>
    </submittedName>
</protein>
<keyword evidence="4" id="KW-1185">Reference proteome</keyword>
<dbReference type="Pfam" id="PF15525">
    <property type="entry name" value="DUF4652"/>
    <property type="match status" value="1"/>
</dbReference>
<proteinExistence type="predicted"/>
<dbReference type="InterPro" id="IPR028102">
    <property type="entry name" value="DUF4652"/>
</dbReference>
<dbReference type="EMBL" id="JAOUSE010000004">
    <property type="protein sequence ID" value="MCU9593367.1"/>
    <property type="molecule type" value="Genomic_DNA"/>
</dbReference>
<feature type="compositionally biased region" description="Basic and acidic residues" evidence="1">
    <location>
        <begin position="40"/>
        <end position="53"/>
    </location>
</feature>
<dbReference type="RefSeq" id="WP_263060927.1">
    <property type="nucleotide sequence ID" value="NZ_JAOUSE010000004.1"/>
</dbReference>
<organism evidence="3 4">
    <name type="scientific">Pallidibacillus thermolactis</name>
    <dbReference type="NCBI Taxonomy" id="251051"/>
    <lineage>
        <taxon>Bacteria</taxon>
        <taxon>Bacillati</taxon>
        <taxon>Bacillota</taxon>
        <taxon>Bacilli</taxon>
        <taxon>Bacillales</taxon>
        <taxon>Bacillaceae</taxon>
        <taxon>Pallidibacillus</taxon>
    </lineage>
</organism>
<dbReference type="Proteomes" id="UP001208656">
    <property type="component" value="Unassembled WGS sequence"/>
</dbReference>
<dbReference type="SUPFAM" id="SSF82171">
    <property type="entry name" value="DPP6 N-terminal domain-like"/>
    <property type="match status" value="1"/>
</dbReference>
<evidence type="ECO:0000313" key="3">
    <source>
        <dbReference type="EMBL" id="MCU9593367.1"/>
    </source>
</evidence>
<evidence type="ECO:0000256" key="2">
    <source>
        <dbReference type="SAM" id="SignalP"/>
    </source>
</evidence>